<reference evidence="5" key="2">
    <citation type="submission" date="2017-05" db="EMBL/GenBank/DDBJ databases">
        <title>Improved OligoMM genomes.</title>
        <authorList>
            <person name="Garzetti D."/>
        </authorList>
    </citation>
    <scope>NUCLEOTIDE SEQUENCE [LARGE SCALE GENOMIC DNA]</scope>
    <source>
        <strain evidence="5">KB18</strain>
    </source>
</reference>
<evidence type="ECO:0000313" key="5">
    <source>
        <dbReference type="Proteomes" id="UP000196710"/>
    </source>
</evidence>
<evidence type="ECO:0000256" key="1">
    <source>
        <dbReference type="ARBA" id="ARBA00023125"/>
    </source>
</evidence>
<dbReference type="Pfam" id="PF14526">
    <property type="entry name" value="Cass2"/>
    <property type="match status" value="1"/>
</dbReference>
<dbReference type="EMBL" id="CP021422">
    <property type="protein sequence ID" value="ASB41621.1"/>
    <property type="molecule type" value="Genomic_DNA"/>
</dbReference>
<gene>
    <name evidence="3" type="ORF">ADH66_13710</name>
    <name evidence="4" type="ORF">I5Q82_04055</name>
</gene>
<dbReference type="PROSITE" id="PS50937">
    <property type="entry name" value="HTH_MERR_2"/>
    <property type="match status" value="1"/>
</dbReference>
<dbReference type="RefSeq" id="WP_066539574.1">
    <property type="nucleotide sequence ID" value="NZ_CP021422.1"/>
</dbReference>
<dbReference type="SUPFAM" id="SSF46955">
    <property type="entry name" value="Putative DNA-binding domain"/>
    <property type="match status" value="1"/>
</dbReference>
<keyword evidence="5" id="KW-1185">Reference proteome</keyword>
<dbReference type="SUPFAM" id="SSF55136">
    <property type="entry name" value="Probable bacterial effector-binding domain"/>
    <property type="match status" value="1"/>
</dbReference>
<dbReference type="AlphaFoldDB" id="A0A1Z2XT99"/>
<accession>A0A1Z2XT99</accession>
<name>A0A1Z2XT99_9FIRM</name>
<dbReference type="SMART" id="SM00422">
    <property type="entry name" value="HTH_MERR"/>
    <property type="match status" value="1"/>
</dbReference>
<dbReference type="KEGG" id="amur:ADH66_13710"/>
<dbReference type="CDD" id="cd00592">
    <property type="entry name" value="HTH_MerR-like"/>
    <property type="match status" value="1"/>
</dbReference>
<dbReference type="PANTHER" id="PTHR30204">
    <property type="entry name" value="REDOX-CYCLING DRUG-SENSING TRANSCRIPTIONAL ACTIVATOR SOXR"/>
    <property type="match status" value="1"/>
</dbReference>
<dbReference type="InterPro" id="IPR011256">
    <property type="entry name" value="Reg_factor_effector_dom_sf"/>
</dbReference>
<dbReference type="GO" id="GO:0003677">
    <property type="term" value="F:DNA binding"/>
    <property type="evidence" value="ECO:0007669"/>
    <property type="project" value="UniProtKB-KW"/>
</dbReference>
<keyword evidence="1" id="KW-0238">DNA-binding</keyword>
<reference evidence="4 6" key="3">
    <citation type="submission" date="2020-11" db="EMBL/GenBank/DDBJ databases">
        <title>Closed and high quality bacterial genomes of the OMM12 community.</title>
        <authorList>
            <person name="Marbouty M."/>
            <person name="Lamy-Besnier Q."/>
            <person name="Debarbieux L."/>
            <person name="Koszul R."/>
        </authorList>
    </citation>
    <scope>NUCLEOTIDE SEQUENCE [LARGE SCALE GENOMIC DNA]</scope>
    <source>
        <strain evidence="4 6">KB18</strain>
    </source>
</reference>
<dbReference type="GO" id="GO:0003700">
    <property type="term" value="F:DNA-binding transcription factor activity"/>
    <property type="evidence" value="ECO:0007669"/>
    <property type="project" value="InterPro"/>
</dbReference>
<dbReference type="InterPro" id="IPR009061">
    <property type="entry name" value="DNA-bd_dom_put_sf"/>
</dbReference>
<evidence type="ECO:0000259" key="2">
    <source>
        <dbReference type="PROSITE" id="PS50937"/>
    </source>
</evidence>
<dbReference type="Proteomes" id="UP000596035">
    <property type="component" value="Chromosome"/>
</dbReference>
<organism evidence="4 6">
    <name type="scientific">Acutalibacter muris</name>
    <dbReference type="NCBI Taxonomy" id="1796620"/>
    <lineage>
        <taxon>Bacteria</taxon>
        <taxon>Bacillati</taxon>
        <taxon>Bacillota</taxon>
        <taxon>Clostridia</taxon>
        <taxon>Eubacteriales</taxon>
        <taxon>Acutalibacteraceae</taxon>
        <taxon>Acutalibacter</taxon>
    </lineage>
</organism>
<evidence type="ECO:0000313" key="4">
    <source>
        <dbReference type="EMBL" id="QQR30881.1"/>
    </source>
</evidence>
<dbReference type="Gene3D" id="3.20.80.10">
    <property type="entry name" value="Regulatory factor, effector binding domain"/>
    <property type="match status" value="1"/>
</dbReference>
<dbReference type="Gene3D" id="1.10.1660.10">
    <property type="match status" value="1"/>
</dbReference>
<dbReference type="PRINTS" id="PR00040">
    <property type="entry name" value="HTHMERR"/>
</dbReference>
<evidence type="ECO:0000313" key="3">
    <source>
        <dbReference type="EMBL" id="ASB41621.1"/>
    </source>
</evidence>
<sequence length="327" mass="37441">MENMLTVTDVSRSLGLSTRMLRYYEEQGLIESGRAEGYAYRMYDQEAVRRLRQVIVLRRLRIPLREVKLILDDPSAQWAIYVFQQKLSELGTELESLGALREVIGELLGSLKSRYWLPAGDVLLDEDISAVLPALTNSYELEKERARKMENLQKAEENMKLTDVRIVHLPAATVAAARYFGPDPEDHAGLMIADFTREHKLWKTGDVRLYGFNSPNPPPEGGEYGYEFWVTIPDDMDVPEPLEKKRLEGGTYAAHAIKMGDFHEWQWLFKWANESEEYEIAGSGTPEDMYGCLEEHLNFYGHIQETTEGEPEIPQLDLLIPVRKKGG</sequence>
<evidence type="ECO:0000313" key="6">
    <source>
        <dbReference type="Proteomes" id="UP000596035"/>
    </source>
</evidence>
<dbReference type="SMART" id="SM00871">
    <property type="entry name" value="AraC_E_bind"/>
    <property type="match status" value="1"/>
</dbReference>
<proteinExistence type="predicted"/>
<feature type="domain" description="HTH merR-type" evidence="2">
    <location>
        <begin position="4"/>
        <end position="73"/>
    </location>
</feature>
<dbReference type="PANTHER" id="PTHR30204:SF90">
    <property type="entry name" value="HTH-TYPE TRANSCRIPTIONAL ACTIVATOR MTA"/>
    <property type="match status" value="1"/>
</dbReference>
<dbReference type="InterPro" id="IPR029441">
    <property type="entry name" value="Cass2"/>
</dbReference>
<dbReference type="Proteomes" id="UP000196710">
    <property type="component" value="Chromosome"/>
</dbReference>
<dbReference type="InterPro" id="IPR047057">
    <property type="entry name" value="MerR_fam"/>
</dbReference>
<protein>
    <submittedName>
        <fullName evidence="4">Effector binding domain-containing protein</fullName>
    </submittedName>
</protein>
<reference evidence="3" key="1">
    <citation type="journal article" date="2017" name="Genome Announc.">
        <title>High-Quality Whole-Genome Sequences of the Oligo-Mouse-Microbiota Bacterial Community.</title>
        <authorList>
            <person name="Garzetti D."/>
            <person name="Brugiroux S."/>
            <person name="Bunk B."/>
            <person name="Pukall R."/>
            <person name="McCoy K.D."/>
            <person name="Macpherson A.J."/>
            <person name="Stecher B."/>
        </authorList>
    </citation>
    <scope>NUCLEOTIDE SEQUENCE</scope>
    <source>
        <strain evidence="3">KB18</strain>
    </source>
</reference>
<dbReference type="Pfam" id="PF13411">
    <property type="entry name" value="MerR_1"/>
    <property type="match status" value="1"/>
</dbReference>
<dbReference type="InterPro" id="IPR000551">
    <property type="entry name" value="MerR-type_HTH_dom"/>
</dbReference>
<dbReference type="EMBL" id="CP065321">
    <property type="protein sequence ID" value="QQR30881.1"/>
    <property type="molecule type" value="Genomic_DNA"/>
</dbReference>
<dbReference type="InterPro" id="IPR010499">
    <property type="entry name" value="AraC_E-bd"/>
</dbReference>